<accession>A0AAV2IRA7</accession>
<name>A0AAV2IRA7_LYMST</name>
<evidence type="ECO:0000313" key="3">
    <source>
        <dbReference type="Proteomes" id="UP001497497"/>
    </source>
</evidence>
<evidence type="ECO:0000313" key="2">
    <source>
        <dbReference type="EMBL" id="CAL1548801.1"/>
    </source>
</evidence>
<sequence length="157" mass="17175">VTDSTSLYDTILRQYSMSLRANMDWSSHLAFHAVYVYNTTFCRANEQNVQIAIPKAIISPECPSGPGVKNGHIRRGTTATCNCQIVRQSRPAGYVQWFTEDGQSVAPPGEISDLVLSSNTTGSNTSYNCYGISENGQVSGGTIVAKFYGKSFKYKLL</sequence>
<reference evidence="2 3" key="1">
    <citation type="submission" date="2024-04" db="EMBL/GenBank/DDBJ databases">
        <authorList>
            <consortium name="Genoscope - CEA"/>
            <person name="William W."/>
        </authorList>
    </citation>
    <scope>NUCLEOTIDE SEQUENCE [LARGE SCALE GENOMIC DNA]</scope>
</reference>
<organism evidence="2 3">
    <name type="scientific">Lymnaea stagnalis</name>
    <name type="common">Great pond snail</name>
    <name type="synonym">Helix stagnalis</name>
    <dbReference type="NCBI Taxonomy" id="6523"/>
    <lineage>
        <taxon>Eukaryota</taxon>
        <taxon>Metazoa</taxon>
        <taxon>Spiralia</taxon>
        <taxon>Lophotrochozoa</taxon>
        <taxon>Mollusca</taxon>
        <taxon>Gastropoda</taxon>
        <taxon>Heterobranchia</taxon>
        <taxon>Euthyneura</taxon>
        <taxon>Panpulmonata</taxon>
        <taxon>Hygrophila</taxon>
        <taxon>Lymnaeoidea</taxon>
        <taxon>Lymnaeidae</taxon>
        <taxon>Lymnaea</taxon>
    </lineage>
</organism>
<keyword evidence="3" id="KW-1185">Reference proteome</keyword>
<dbReference type="InterPro" id="IPR007110">
    <property type="entry name" value="Ig-like_dom"/>
</dbReference>
<feature type="domain" description="Ig-like" evidence="1">
    <location>
        <begin position="54"/>
        <end position="139"/>
    </location>
</feature>
<dbReference type="AlphaFoldDB" id="A0AAV2IRA7"/>
<feature type="non-terminal residue" evidence="2">
    <location>
        <position position="1"/>
    </location>
</feature>
<comment type="caution">
    <text evidence="2">The sequence shown here is derived from an EMBL/GenBank/DDBJ whole genome shotgun (WGS) entry which is preliminary data.</text>
</comment>
<proteinExistence type="predicted"/>
<dbReference type="PROSITE" id="PS50835">
    <property type="entry name" value="IG_LIKE"/>
    <property type="match status" value="1"/>
</dbReference>
<dbReference type="InterPro" id="IPR036179">
    <property type="entry name" value="Ig-like_dom_sf"/>
</dbReference>
<dbReference type="SUPFAM" id="SSF48726">
    <property type="entry name" value="Immunoglobulin"/>
    <property type="match status" value="1"/>
</dbReference>
<dbReference type="EMBL" id="CAXITT010001743">
    <property type="protein sequence ID" value="CAL1548801.1"/>
    <property type="molecule type" value="Genomic_DNA"/>
</dbReference>
<gene>
    <name evidence="2" type="ORF">GSLYS_00022118001</name>
</gene>
<evidence type="ECO:0000259" key="1">
    <source>
        <dbReference type="PROSITE" id="PS50835"/>
    </source>
</evidence>
<protein>
    <recommendedName>
        <fullName evidence="1">Ig-like domain-containing protein</fullName>
    </recommendedName>
</protein>
<dbReference type="Proteomes" id="UP001497497">
    <property type="component" value="Unassembled WGS sequence"/>
</dbReference>